<evidence type="ECO:0000313" key="3">
    <source>
        <dbReference type="Proteomes" id="UP000248349"/>
    </source>
</evidence>
<feature type="region of interest" description="Disordered" evidence="1">
    <location>
        <begin position="44"/>
        <end position="69"/>
    </location>
</feature>
<organism evidence="2 3">
    <name type="scientific">Aspergillus saccharolyticus JOP 1030-1</name>
    <dbReference type="NCBI Taxonomy" id="1450539"/>
    <lineage>
        <taxon>Eukaryota</taxon>
        <taxon>Fungi</taxon>
        <taxon>Dikarya</taxon>
        <taxon>Ascomycota</taxon>
        <taxon>Pezizomycotina</taxon>
        <taxon>Eurotiomycetes</taxon>
        <taxon>Eurotiomycetidae</taxon>
        <taxon>Eurotiales</taxon>
        <taxon>Aspergillaceae</taxon>
        <taxon>Aspergillus</taxon>
        <taxon>Aspergillus subgen. Circumdati</taxon>
    </lineage>
</organism>
<reference evidence="2 3" key="1">
    <citation type="submission" date="2016-12" db="EMBL/GenBank/DDBJ databases">
        <title>The genomes of Aspergillus section Nigri reveals drivers in fungal speciation.</title>
        <authorList>
            <consortium name="DOE Joint Genome Institute"/>
            <person name="Vesth T.C."/>
            <person name="Nybo J."/>
            <person name="Theobald S."/>
            <person name="Brandl J."/>
            <person name="Frisvad J.C."/>
            <person name="Nielsen K.F."/>
            <person name="Lyhne E.K."/>
            <person name="Kogle M.E."/>
            <person name="Kuo A."/>
            <person name="Riley R."/>
            <person name="Clum A."/>
            <person name="Nolan M."/>
            <person name="Lipzen A."/>
            <person name="Salamov A."/>
            <person name="Henrissat B."/>
            <person name="Wiebenga A."/>
            <person name="De Vries R.P."/>
            <person name="Grigoriev I.V."/>
            <person name="Mortensen U.H."/>
            <person name="Andersen M.R."/>
            <person name="Baker S.E."/>
        </authorList>
    </citation>
    <scope>NUCLEOTIDE SEQUENCE [LARGE SCALE GENOMIC DNA]</scope>
    <source>
        <strain evidence="2 3">JOP 1030-1</strain>
    </source>
</reference>
<protein>
    <submittedName>
        <fullName evidence="2">Uncharacterized protein</fullName>
    </submittedName>
</protein>
<evidence type="ECO:0000256" key="1">
    <source>
        <dbReference type="SAM" id="MobiDB-lite"/>
    </source>
</evidence>
<accession>A0A318ZBH5</accession>
<dbReference type="RefSeq" id="XP_025430793.1">
    <property type="nucleotide sequence ID" value="XM_025579946.1"/>
</dbReference>
<name>A0A318ZBH5_9EURO</name>
<evidence type="ECO:0000313" key="2">
    <source>
        <dbReference type="EMBL" id="PYH44811.1"/>
    </source>
</evidence>
<dbReference type="GeneID" id="37081175"/>
<dbReference type="EMBL" id="KZ821234">
    <property type="protein sequence ID" value="PYH44811.1"/>
    <property type="molecule type" value="Genomic_DNA"/>
</dbReference>
<proteinExistence type="predicted"/>
<dbReference type="Proteomes" id="UP000248349">
    <property type="component" value="Unassembled WGS sequence"/>
</dbReference>
<gene>
    <name evidence="2" type="ORF">BP01DRAFT_57001</name>
</gene>
<keyword evidence="3" id="KW-1185">Reference proteome</keyword>
<dbReference type="AlphaFoldDB" id="A0A318ZBH5"/>
<sequence length="157" mass="17135">MSYDSLCIHEPPEASPTYPGISVAWIIDRYSSAWLPPRPKYTCGSESGSYRLSPGSIRQRPSKPAARDETCRNWLRPPSVVQAVVSATLHQVTICSPAPHSLTCPMHGDPFQIPYFPSTSLAPLSGSFVLEPTHSCLSDQTIPSQPMAIANSVLNER</sequence>